<evidence type="ECO:0000256" key="1">
    <source>
        <dbReference type="ARBA" id="ARBA00023125"/>
    </source>
</evidence>
<dbReference type="PANTHER" id="PTHR46797">
    <property type="entry name" value="HTH-TYPE TRANSCRIPTIONAL REGULATOR"/>
    <property type="match status" value="1"/>
</dbReference>
<organism evidence="3 4">
    <name type="scientific">Butyricicoccus intestinisimiae</name>
    <dbReference type="NCBI Taxonomy" id="2841509"/>
    <lineage>
        <taxon>Bacteria</taxon>
        <taxon>Bacillati</taxon>
        <taxon>Bacillota</taxon>
        <taxon>Clostridia</taxon>
        <taxon>Eubacteriales</taxon>
        <taxon>Butyricicoccaceae</taxon>
        <taxon>Butyricicoccus</taxon>
    </lineage>
</organism>
<dbReference type="InterPro" id="IPR001387">
    <property type="entry name" value="Cro/C1-type_HTH"/>
</dbReference>
<keyword evidence="1" id="KW-0238">DNA-binding</keyword>
<feature type="domain" description="HTH cro/C1-type" evidence="2">
    <location>
        <begin position="98"/>
        <end position="148"/>
    </location>
</feature>
<dbReference type="Pfam" id="PF01381">
    <property type="entry name" value="HTH_3"/>
    <property type="match status" value="2"/>
</dbReference>
<dbReference type="CDD" id="cd00093">
    <property type="entry name" value="HTH_XRE"/>
    <property type="match status" value="2"/>
</dbReference>
<evidence type="ECO:0000313" key="3">
    <source>
        <dbReference type="EMBL" id="MBU5491372.1"/>
    </source>
</evidence>
<evidence type="ECO:0000313" key="4">
    <source>
        <dbReference type="Proteomes" id="UP000783588"/>
    </source>
</evidence>
<comment type="caution">
    <text evidence="3">The sequence shown here is derived from an EMBL/GenBank/DDBJ whole genome shotgun (WGS) entry which is preliminary data.</text>
</comment>
<dbReference type="PANTHER" id="PTHR46797:SF1">
    <property type="entry name" value="METHYLPHOSPHONATE SYNTHASE"/>
    <property type="match status" value="1"/>
</dbReference>
<dbReference type="InterPro" id="IPR050807">
    <property type="entry name" value="TransReg_Diox_bact_type"/>
</dbReference>
<feature type="domain" description="HTH cro/C1-type" evidence="2">
    <location>
        <begin position="11"/>
        <end position="65"/>
    </location>
</feature>
<protein>
    <submittedName>
        <fullName evidence="3">Helix-turn-helix domain-containing protein</fullName>
    </submittedName>
</protein>
<evidence type="ECO:0000259" key="2">
    <source>
        <dbReference type="PROSITE" id="PS50943"/>
    </source>
</evidence>
<name>A0ABS6EUL8_9FIRM</name>
<dbReference type="EMBL" id="JAHLQI010000007">
    <property type="protein sequence ID" value="MBU5491372.1"/>
    <property type="molecule type" value="Genomic_DNA"/>
</dbReference>
<reference evidence="3 4" key="1">
    <citation type="submission" date="2021-06" db="EMBL/GenBank/DDBJ databases">
        <authorList>
            <person name="Sun Q."/>
            <person name="Li D."/>
        </authorList>
    </citation>
    <scope>NUCLEOTIDE SEQUENCE [LARGE SCALE GENOMIC DNA]</scope>
    <source>
        <strain evidence="3 4">MSJd-7</strain>
    </source>
</reference>
<dbReference type="SMART" id="SM00530">
    <property type="entry name" value="HTH_XRE"/>
    <property type="match status" value="2"/>
</dbReference>
<accession>A0ABS6EUL8</accession>
<dbReference type="Proteomes" id="UP000783588">
    <property type="component" value="Unassembled WGS sequence"/>
</dbReference>
<gene>
    <name evidence="3" type="ORF">KQI75_12250</name>
</gene>
<dbReference type="PROSITE" id="PS50943">
    <property type="entry name" value="HTH_CROC1"/>
    <property type="match status" value="2"/>
</dbReference>
<sequence>MIQKEKIGLNFRFARMKADITIEDFAKAMDDWSPIISNFERKGQAPSFKKFIKWCDALDVSLDKIVYGNDYEKLLRIQDICNCYRTHKFFKFSFGRKLKQTREEKGLSLHDAATLCNLATQKIVSAENGERLSEKTLFKLSQGYEVDFDV</sequence>
<proteinExistence type="predicted"/>
<keyword evidence="4" id="KW-1185">Reference proteome</keyword>
<dbReference type="RefSeq" id="WP_216471080.1">
    <property type="nucleotide sequence ID" value="NZ_JAHLQI010000007.1"/>
</dbReference>